<dbReference type="FunFam" id="3.30.200.20:FF:000391">
    <property type="entry name" value="Large tumor suppressor kinase 1"/>
    <property type="match status" value="1"/>
</dbReference>
<comment type="subcellular location">
    <subcellularLocation>
        <location evidence="2">Cytoplasm</location>
    </subcellularLocation>
</comment>
<keyword evidence="5" id="KW-0963">Cytoplasm</keyword>
<dbReference type="GO" id="GO:0000082">
    <property type="term" value="P:G1/S transition of mitotic cell cycle"/>
    <property type="evidence" value="ECO:0007669"/>
    <property type="project" value="TreeGrafter"/>
</dbReference>
<dbReference type="InterPro" id="IPR017441">
    <property type="entry name" value="Protein_kinase_ATP_BS"/>
</dbReference>
<dbReference type="GO" id="GO:0005737">
    <property type="term" value="C:cytoplasm"/>
    <property type="evidence" value="ECO:0007669"/>
    <property type="project" value="UniProtKB-SubCell"/>
</dbReference>
<dbReference type="SMART" id="SM00133">
    <property type="entry name" value="S_TK_X"/>
    <property type="match status" value="1"/>
</dbReference>
<dbReference type="GO" id="GO:0043065">
    <property type="term" value="P:positive regulation of apoptotic process"/>
    <property type="evidence" value="ECO:0007669"/>
    <property type="project" value="TreeGrafter"/>
</dbReference>
<keyword evidence="9 15" id="KW-0547">Nucleotide-binding</keyword>
<organism evidence="19 20">
    <name type="scientific">Mesorhabditis belari</name>
    <dbReference type="NCBI Taxonomy" id="2138241"/>
    <lineage>
        <taxon>Eukaryota</taxon>
        <taxon>Metazoa</taxon>
        <taxon>Ecdysozoa</taxon>
        <taxon>Nematoda</taxon>
        <taxon>Chromadorea</taxon>
        <taxon>Rhabditida</taxon>
        <taxon>Rhabditina</taxon>
        <taxon>Rhabditomorpha</taxon>
        <taxon>Rhabditoidea</taxon>
        <taxon>Rhabditidae</taxon>
        <taxon>Mesorhabditinae</taxon>
        <taxon>Mesorhabditis</taxon>
    </lineage>
</organism>
<sequence length="936" mass="105433">MIRNSLRPFESQVPEPPPPPVIPLSADQQLQMINLLVQAGHEREQAFLALKLVNFKSVTAAGEILNNINKDPRVAMNDQRLNGLNGLFFAPSSSMISSIQSTSGYGSRTTSQTLTSSLHPYPYPSTSQFDDNDSPRSASPSGPSLPSTQPPPLPQSQVRSPSPNRHHMNLTPVQQQDYHRSHAHIQLRQSYPGEEALRTTRSPQQTPPIGHKAFGGTTIVIEKDLRSHDSRQRTGMGNGIPRRLPPTEAIPVIKTTLSRPPPGTTKVNINVEPSNLESSRRAAFRLDVISAEGCSTVAGVPGGMTGVQNILVDPDKRELSSAYVNYVDKLLHRQTRIDSSTVVPSNDSLMLRMGRISPNQHQSIPGTSRDTHGVPETSSSSANVRSISPLPPSVEQRRKTNTFESVVKPIKPKLYRFFMEQHIERVVQAHRERMRRTQQLTKEMEAANLPEVMKENMLKFLTQKENRYMRLKRQKMNKEMFKMIKHIGVGAFGRVTLVKKKDTDQVYAMKSLLKNDVILKQQASHVKAERDILAEANSPWIVKLFFSFQDERCLYFIMEYVPGGDMMQLLINKEIFSESLAKFYIAELTCAIEYVHSLKFIHRDIKPDNILIDRDGHIKLTDFGLCTGLRWTHDRKYYGPDNEDYPGAHNRNDSLSLPDGVNHIAKQMKVLDVRHQRQSQRNQALSVVGTGNYMAPEVIRKTGHTQLCDWWSVGVILYEMVIGRPPFMSMKDDPMETQQKINQWHRFLDLSCTQHLSRDCVSMIEKLICEESDRLGGTKGAAEVKAHKWFQGIDFKTLRQQKAEFIPRVEHAEDTRNFDTIEVNESPFETLSKGKAPNNPAFFEFTFRHFFDYDGQGCPSLRPHPIKRPSLAPLFENGHASGGPSTSFTANSNSQARSSTLGSVTRSAPSQPFRSLGGLHNTPLHEDEDSGESFVV</sequence>
<dbReference type="PANTHER" id="PTHR24356">
    <property type="entry name" value="SERINE/THREONINE-PROTEIN KINASE"/>
    <property type="match status" value="1"/>
</dbReference>
<comment type="similarity">
    <text evidence="3">Belongs to the protein kinase superfamily. AGC Ser/Thr protein kinase family.</text>
</comment>
<feature type="compositionally biased region" description="Polar residues" evidence="16">
    <location>
        <begin position="357"/>
        <end position="368"/>
    </location>
</feature>
<feature type="region of interest" description="Disordered" evidence="16">
    <location>
        <begin position="862"/>
        <end position="936"/>
    </location>
</feature>
<comment type="cofactor">
    <cofactor evidence="1">
        <name>Mg(2+)</name>
        <dbReference type="ChEBI" id="CHEBI:18420"/>
    </cofactor>
</comment>
<dbReference type="InterPro" id="IPR050236">
    <property type="entry name" value="Ser_Thr_kinase_AGC"/>
</dbReference>
<dbReference type="GO" id="GO:0005524">
    <property type="term" value="F:ATP binding"/>
    <property type="evidence" value="ECO:0007669"/>
    <property type="project" value="UniProtKB-UniRule"/>
</dbReference>
<dbReference type="InterPro" id="IPR000719">
    <property type="entry name" value="Prot_kinase_dom"/>
</dbReference>
<feature type="compositionally biased region" description="Polar residues" evidence="16">
    <location>
        <begin position="376"/>
        <end position="386"/>
    </location>
</feature>
<keyword evidence="7" id="KW-0808">Transferase</keyword>
<comment type="catalytic activity">
    <reaction evidence="14">
        <text>L-seryl-[protein] + ATP = O-phospho-L-seryl-[protein] + ADP + H(+)</text>
        <dbReference type="Rhea" id="RHEA:17989"/>
        <dbReference type="Rhea" id="RHEA-COMP:9863"/>
        <dbReference type="Rhea" id="RHEA-COMP:11604"/>
        <dbReference type="ChEBI" id="CHEBI:15378"/>
        <dbReference type="ChEBI" id="CHEBI:29999"/>
        <dbReference type="ChEBI" id="CHEBI:30616"/>
        <dbReference type="ChEBI" id="CHEBI:83421"/>
        <dbReference type="ChEBI" id="CHEBI:456216"/>
        <dbReference type="EC" id="2.7.11.1"/>
    </reaction>
</comment>
<feature type="compositionally biased region" description="Polar residues" evidence="16">
    <location>
        <begin position="883"/>
        <end position="913"/>
    </location>
</feature>
<evidence type="ECO:0000256" key="1">
    <source>
        <dbReference type="ARBA" id="ARBA00001946"/>
    </source>
</evidence>
<evidence type="ECO:0000256" key="14">
    <source>
        <dbReference type="ARBA" id="ARBA00048679"/>
    </source>
</evidence>
<dbReference type="EC" id="2.7.11.1" evidence="4"/>
<dbReference type="GO" id="GO:0035329">
    <property type="term" value="P:hippo signaling"/>
    <property type="evidence" value="ECO:0007669"/>
    <property type="project" value="TreeGrafter"/>
</dbReference>
<dbReference type="PROSITE" id="PS00107">
    <property type="entry name" value="PROTEIN_KINASE_ATP"/>
    <property type="match status" value="1"/>
</dbReference>
<evidence type="ECO:0000259" key="17">
    <source>
        <dbReference type="PROSITE" id="PS50011"/>
    </source>
</evidence>
<keyword evidence="19" id="KW-1185">Reference proteome</keyword>
<evidence type="ECO:0000256" key="2">
    <source>
        <dbReference type="ARBA" id="ARBA00004496"/>
    </source>
</evidence>
<evidence type="ECO:0000256" key="7">
    <source>
        <dbReference type="ARBA" id="ARBA00022679"/>
    </source>
</evidence>
<keyword evidence="12" id="KW-0460">Magnesium</keyword>
<evidence type="ECO:0000256" key="5">
    <source>
        <dbReference type="ARBA" id="ARBA00022490"/>
    </source>
</evidence>
<evidence type="ECO:0000259" key="18">
    <source>
        <dbReference type="PROSITE" id="PS51285"/>
    </source>
</evidence>
<proteinExistence type="inferred from homology"/>
<evidence type="ECO:0000256" key="6">
    <source>
        <dbReference type="ARBA" id="ARBA00022527"/>
    </source>
</evidence>
<evidence type="ECO:0000256" key="10">
    <source>
        <dbReference type="ARBA" id="ARBA00022777"/>
    </source>
</evidence>
<dbReference type="GO" id="GO:1900181">
    <property type="term" value="P:negative regulation of protein localization to nucleus"/>
    <property type="evidence" value="ECO:0007669"/>
    <property type="project" value="UniProtKB-ARBA"/>
</dbReference>
<dbReference type="PROSITE" id="PS51285">
    <property type="entry name" value="AGC_KINASE_CTER"/>
    <property type="match status" value="1"/>
</dbReference>
<feature type="compositionally biased region" description="Low complexity" evidence="16">
    <location>
        <begin position="99"/>
        <end position="118"/>
    </location>
</feature>
<dbReference type="PROSITE" id="PS50011">
    <property type="entry name" value="PROTEIN_KINASE_DOM"/>
    <property type="match status" value="1"/>
</dbReference>
<dbReference type="Gene3D" id="1.10.510.10">
    <property type="entry name" value="Transferase(Phosphotransferase) domain 1"/>
    <property type="match status" value="1"/>
</dbReference>
<evidence type="ECO:0000256" key="8">
    <source>
        <dbReference type="ARBA" id="ARBA00022723"/>
    </source>
</evidence>
<evidence type="ECO:0000313" key="20">
    <source>
        <dbReference type="WBParaSite" id="MBELARI_LOCUS5336"/>
    </source>
</evidence>
<dbReference type="SMART" id="SM00220">
    <property type="entry name" value="S_TKc"/>
    <property type="match status" value="1"/>
</dbReference>
<feature type="domain" description="AGC-kinase C-terminal" evidence="18">
    <location>
        <begin position="791"/>
        <end position="857"/>
    </location>
</feature>
<dbReference type="AlphaFoldDB" id="A0AAF3FE88"/>
<dbReference type="InterPro" id="IPR008271">
    <property type="entry name" value="Ser/Thr_kinase_AS"/>
</dbReference>
<keyword evidence="6" id="KW-0723">Serine/threonine-protein kinase</keyword>
<evidence type="ECO:0000256" key="12">
    <source>
        <dbReference type="ARBA" id="ARBA00022842"/>
    </source>
</evidence>
<reference evidence="20" key="1">
    <citation type="submission" date="2024-02" db="UniProtKB">
        <authorList>
            <consortium name="WormBaseParasite"/>
        </authorList>
    </citation>
    <scope>IDENTIFICATION</scope>
</reference>
<feature type="compositionally biased region" description="Acidic residues" evidence="16">
    <location>
        <begin position="926"/>
        <end position="936"/>
    </location>
</feature>
<comment type="catalytic activity">
    <reaction evidence="13">
        <text>L-threonyl-[protein] + ATP = O-phospho-L-threonyl-[protein] + ADP + H(+)</text>
        <dbReference type="Rhea" id="RHEA:46608"/>
        <dbReference type="Rhea" id="RHEA-COMP:11060"/>
        <dbReference type="Rhea" id="RHEA-COMP:11605"/>
        <dbReference type="ChEBI" id="CHEBI:15378"/>
        <dbReference type="ChEBI" id="CHEBI:30013"/>
        <dbReference type="ChEBI" id="CHEBI:30616"/>
        <dbReference type="ChEBI" id="CHEBI:61977"/>
        <dbReference type="ChEBI" id="CHEBI:456216"/>
        <dbReference type="EC" id="2.7.11.1"/>
    </reaction>
</comment>
<accession>A0AAF3FE88</accession>
<dbReference type="InterPro" id="IPR011009">
    <property type="entry name" value="Kinase-like_dom_sf"/>
</dbReference>
<evidence type="ECO:0000256" key="3">
    <source>
        <dbReference type="ARBA" id="ARBA00009903"/>
    </source>
</evidence>
<evidence type="ECO:0000256" key="16">
    <source>
        <dbReference type="SAM" id="MobiDB-lite"/>
    </source>
</evidence>
<feature type="region of interest" description="Disordered" evidence="16">
    <location>
        <begin position="99"/>
        <end position="169"/>
    </location>
</feature>
<feature type="region of interest" description="Disordered" evidence="16">
    <location>
        <begin position="357"/>
        <end position="400"/>
    </location>
</feature>
<feature type="domain" description="Protein kinase" evidence="17">
    <location>
        <begin position="481"/>
        <end position="790"/>
    </location>
</feature>
<dbReference type="PROSITE" id="PS00108">
    <property type="entry name" value="PROTEIN_KINASE_ST"/>
    <property type="match status" value="1"/>
</dbReference>
<keyword evidence="8" id="KW-0479">Metal-binding</keyword>
<dbReference type="CDD" id="cd21774">
    <property type="entry name" value="MobB_LATS"/>
    <property type="match status" value="1"/>
</dbReference>
<evidence type="ECO:0000313" key="19">
    <source>
        <dbReference type="Proteomes" id="UP000887575"/>
    </source>
</evidence>
<dbReference type="GO" id="GO:0046872">
    <property type="term" value="F:metal ion binding"/>
    <property type="evidence" value="ECO:0007669"/>
    <property type="project" value="UniProtKB-KW"/>
</dbReference>
<dbReference type="PANTHER" id="PTHR24356:SF418">
    <property type="entry name" value="SERINE_THREONINE-PROTEIN KINASE WARTS"/>
    <property type="match status" value="1"/>
</dbReference>
<dbReference type="GO" id="GO:0071944">
    <property type="term" value="C:cell periphery"/>
    <property type="evidence" value="ECO:0007669"/>
    <property type="project" value="UniProtKB-ARBA"/>
</dbReference>
<evidence type="ECO:0000256" key="4">
    <source>
        <dbReference type="ARBA" id="ARBA00012513"/>
    </source>
</evidence>
<evidence type="ECO:0000256" key="13">
    <source>
        <dbReference type="ARBA" id="ARBA00047899"/>
    </source>
</evidence>
<dbReference type="WBParaSite" id="MBELARI_LOCUS5336">
    <property type="protein sequence ID" value="MBELARI_LOCUS5336"/>
    <property type="gene ID" value="MBELARI_LOCUS5336"/>
</dbReference>
<protein>
    <recommendedName>
        <fullName evidence="4">non-specific serine/threonine protein kinase</fullName>
        <ecNumber evidence="4">2.7.11.1</ecNumber>
    </recommendedName>
</protein>
<keyword evidence="10" id="KW-0418">Kinase</keyword>
<evidence type="ECO:0000256" key="15">
    <source>
        <dbReference type="PROSITE-ProRule" id="PRU10141"/>
    </source>
</evidence>
<dbReference type="InterPro" id="IPR000961">
    <property type="entry name" value="AGC-kinase_C"/>
</dbReference>
<feature type="binding site" evidence="15">
    <location>
        <position position="520"/>
    </location>
    <ligand>
        <name>ATP</name>
        <dbReference type="ChEBI" id="CHEBI:30616"/>
    </ligand>
</feature>
<dbReference type="Pfam" id="PF00069">
    <property type="entry name" value="Pkinase"/>
    <property type="match status" value="2"/>
</dbReference>
<dbReference type="Proteomes" id="UP000887575">
    <property type="component" value="Unassembled WGS sequence"/>
</dbReference>
<evidence type="ECO:0000256" key="9">
    <source>
        <dbReference type="ARBA" id="ARBA00022741"/>
    </source>
</evidence>
<dbReference type="GO" id="GO:0004674">
    <property type="term" value="F:protein serine/threonine kinase activity"/>
    <property type="evidence" value="ECO:0007669"/>
    <property type="project" value="UniProtKB-KW"/>
</dbReference>
<name>A0AAF3FE88_9BILA</name>
<dbReference type="GO" id="GO:0046620">
    <property type="term" value="P:regulation of organ growth"/>
    <property type="evidence" value="ECO:0007669"/>
    <property type="project" value="TreeGrafter"/>
</dbReference>
<dbReference type="Gene3D" id="3.30.200.20">
    <property type="entry name" value="Phosphorylase Kinase, domain 1"/>
    <property type="match status" value="1"/>
</dbReference>
<keyword evidence="11 15" id="KW-0067">ATP-binding</keyword>
<dbReference type="SUPFAM" id="SSF56112">
    <property type="entry name" value="Protein kinase-like (PK-like)"/>
    <property type="match status" value="1"/>
</dbReference>
<evidence type="ECO:0000256" key="11">
    <source>
        <dbReference type="ARBA" id="ARBA00022840"/>
    </source>
</evidence>